<dbReference type="AlphaFoldDB" id="A0A1L5F813"/>
<name>A0A1L5F813_CLOKL</name>
<evidence type="ECO:0000256" key="3">
    <source>
        <dbReference type="ARBA" id="ARBA00022989"/>
    </source>
</evidence>
<dbReference type="RefSeq" id="WP_073538763.1">
    <property type="nucleotide sequence ID" value="NZ_CP018335.1"/>
</dbReference>
<feature type="transmembrane region" description="Helical" evidence="5">
    <location>
        <begin position="240"/>
        <end position="259"/>
    </location>
</feature>
<dbReference type="InterPro" id="IPR013525">
    <property type="entry name" value="ABC2_TM"/>
</dbReference>
<sequence>MISFLKNNYYRIKSRKYYIVISLLMTMISIILAVYLTSNLKVKYSIAVVTKSKVSVFKSDNIKFTIMEREPPKSQLVLGGYDGIIIDKGNGKYHVDTIKGDDFRKILEKIVRKPEGFVPQVKDSRGVGTNIIGYLFMFILLQCILFMFTLAEDMELKQIERIAASPVSFLKYLMSHFIFTFFFIFVPAFFILLMMKCILRFNIGFSLVQYGSFLAIICSLGITFSMFINSLVKISDTANMVGGSIVIITTILGGSFYSFEKGNEILEKVIWIIPQKDFLSFVQGLEGGKTVLEVLPQVIYVIVISLVFFVFSVIKMKKDYVLRRD</sequence>
<dbReference type="GO" id="GO:0016020">
    <property type="term" value="C:membrane"/>
    <property type="evidence" value="ECO:0007669"/>
    <property type="project" value="UniProtKB-SubCell"/>
</dbReference>
<evidence type="ECO:0000256" key="1">
    <source>
        <dbReference type="ARBA" id="ARBA00004141"/>
    </source>
</evidence>
<comment type="subcellular location">
    <subcellularLocation>
        <location evidence="1">Membrane</location>
        <topology evidence="1">Multi-pass membrane protein</topology>
    </subcellularLocation>
</comment>
<reference evidence="7 8" key="1">
    <citation type="submission" date="2016-12" db="EMBL/GenBank/DDBJ databases">
        <title>Complete genome sequence of Clostridium kluyveri JZZ isolated from the pit mud of a Chinese flavor liquor-making factory.</title>
        <authorList>
            <person name="Wang Y."/>
        </authorList>
    </citation>
    <scope>NUCLEOTIDE SEQUENCE [LARGE SCALE GENOMIC DNA]</scope>
    <source>
        <strain evidence="7 8">JZZ</strain>
    </source>
</reference>
<dbReference type="Pfam" id="PF12698">
    <property type="entry name" value="ABC2_membrane_3"/>
    <property type="match status" value="1"/>
</dbReference>
<dbReference type="GO" id="GO:0140359">
    <property type="term" value="F:ABC-type transporter activity"/>
    <property type="evidence" value="ECO:0007669"/>
    <property type="project" value="InterPro"/>
</dbReference>
<keyword evidence="4 5" id="KW-0472">Membrane</keyword>
<dbReference type="PANTHER" id="PTHR43229">
    <property type="entry name" value="NODULATION PROTEIN J"/>
    <property type="match status" value="1"/>
</dbReference>
<feature type="transmembrane region" description="Helical" evidence="5">
    <location>
        <begin position="207"/>
        <end position="228"/>
    </location>
</feature>
<keyword evidence="2 5" id="KW-0812">Transmembrane</keyword>
<accession>A0A1L5F813</accession>
<dbReference type="OrthoDB" id="1655516at2"/>
<dbReference type="InterPro" id="IPR051784">
    <property type="entry name" value="Nod_factor_ABC_transporter"/>
</dbReference>
<feature type="transmembrane region" description="Helical" evidence="5">
    <location>
        <begin position="131"/>
        <end position="151"/>
    </location>
</feature>
<feature type="transmembrane region" description="Helical" evidence="5">
    <location>
        <begin position="294"/>
        <end position="314"/>
    </location>
</feature>
<evidence type="ECO:0000256" key="4">
    <source>
        <dbReference type="ARBA" id="ARBA00023136"/>
    </source>
</evidence>
<organism evidence="7 8">
    <name type="scientific">Clostridium kluyveri</name>
    <dbReference type="NCBI Taxonomy" id="1534"/>
    <lineage>
        <taxon>Bacteria</taxon>
        <taxon>Bacillati</taxon>
        <taxon>Bacillota</taxon>
        <taxon>Clostridia</taxon>
        <taxon>Eubacteriales</taxon>
        <taxon>Clostridiaceae</taxon>
        <taxon>Clostridium</taxon>
    </lineage>
</organism>
<feature type="domain" description="ABC-2 type transporter transmembrane" evidence="6">
    <location>
        <begin position="125"/>
        <end position="313"/>
    </location>
</feature>
<dbReference type="EMBL" id="CP018335">
    <property type="protein sequence ID" value="APM39127.1"/>
    <property type="molecule type" value="Genomic_DNA"/>
</dbReference>
<proteinExistence type="predicted"/>
<evidence type="ECO:0000256" key="2">
    <source>
        <dbReference type="ARBA" id="ARBA00022692"/>
    </source>
</evidence>
<protein>
    <recommendedName>
        <fullName evidence="6">ABC-2 type transporter transmembrane domain-containing protein</fullName>
    </recommendedName>
</protein>
<dbReference type="Proteomes" id="UP000184604">
    <property type="component" value="Chromosome"/>
</dbReference>
<feature type="transmembrane region" description="Helical" evidence="5">
    <location>
        <begin position="172"/>
        <end position="195"/>
    </location>
</feature>
<evidence type="ECO:0000259" key="6">
    <source>
        <dbReference type="Pfam" id="PF12698"/>
    </source>
</evidence>
<keyword evidence="3 5" id="KW-1133">Transmembrane helix</keyword>
<evidence type="ECO:0000313" key="8">
    <source>
        <dbReference type="Proteomes" id="UP000184604"/>
    </source>
</evidence>
<gene>
    <name evidence="7" type="ORF">BS101_10405</name>
</gene>
<dbReference type="PANTHER" id="PTHR43229:SF2">
    <property type="entry name" value="NODULATION PROTEIN J"/>
    <property type="match status" value="1"/>
</dbReference>
<evidence type="ECO:0000256" key="5">
    <source>
        <dbReference type="SAM" id="Phobius"/>
    </source>
</evidence>
<evidence type="ECO:0000313" key="7">
    <source>
        <dbReference type="EMBL" id="APM39127.1"/>
    </source>
</evidence>
<feature type="transmembrane region" description="Helical" evidence="5">
    <location>
        <begin position="17"/>
        <end position="36"/>
    </location>
</feature>